<reference evidence="2 3" key="1">
    <citation type="submission" date="2017-09" db="EMBL/GenBank/DDBJ databases">
        <title>Genome sequences of Natrinema ejinorence JCM 13890T.</title>
        <authorList>
            <person name="Roh S.W."/>
            <person name="Kim Y.B."/>
            <person name="Kim J.Y."/>
        </authorList>
    </citation>
    <scope>NUCLEOTIDE SEQUENCE [LARGE SCALE GENOMIC DNA]</scope>
    <source>
        <strain evidence="2 3">JCM 13890</strain>
    </source>
</reference>
<dbReference type="OrthoDB" id="115864at2157"/>
<dbReference type="Pfam" id="PF13419">
    <property type="entry name" value="HAD_2"/>
    <property type="match status" value="1"/>
</dbReference>
<comment type="similarity">
    <text evidence="1">Belongs to the HAD-like hydrolase superfamily.</text>
</comment>
<comment type="caution">
    <text evidence="2">The sequence shown here is derived from an EMBL/GenBank/DDBJ whole genome shotgun (WGS) entry which is preliminary data.</text>
</comment>
<gene>
    <name evidence="2" type="ORF">CP557_05325</name>
</gene>
<dbReference type="SUPFAM" id="SSF56784">
    <property type="entry name" value="HAD-like"/>
    <property type="match status" value="1"/>
</dbReference>
<dbReference type="InterPro" id="IPR050155">
    <property type="entry name" value="HAD-like_hydrolase_sf"/>
</dbReference>
<dbReference type="InterPro" id="IPR041492">
    <property type="entry name" value="HAD_2"/>
</dbReference>
<organism evidence="2 3">
    <name type="scientific">Natrinema ejinorense</name>
    <dbReference type="NCBI Taxonomy" id="373386"/>
    <lineage>
        <taxon>Archaea</taxon>
        <taxon>Methanobacteriati</taxon>
        <taxon>Methanobacteriota</taxon>
        <taxon>Stenosarchaea group</taxon>
        <taxon>Halobacteria</taxon>
        <taxon>Halobacteriales</taxon>
        <taxon>Natrialbaceae</taxon>
        <taxon>Natrinema</taxon>
    </lineage>
</organism>
<accession>A0A2A5QT35</accession>
<dbReference type="Proteomes" id="UP000219689">
    <property type="component" value="Unassembled WGS sequence"/>
</dbReference>
<dbReference type="InterPro" id="IPR023214">
    <property type="entry name" value="HAD_sf"/>
</dbReference>
<sequence length="219" mass="24056">MTTQTAYDAVIFDNDGVLTTPTERDVLIDAMHDAFETVGVTDPAADHVDTLLSPDLPSLRRLAADHGVEPDELWTAREEAAIAAQLAELRRGEKRHYDDVTTLESLSVPTGIVSNNQHETIGNILEHCDLAGFDVWYGREPTLEGIERKKPTPYYLERACTDLGAENPLYVGDSRVDVAAADAAGIDAAFIRREHRTGYELSREPAHELESLAAVCDLV</sequence>
<dbReference type="InterPro" id="IPR023198">
    <property type="entry name" value="PGP-like_dom2"/>
</dbReference>
<keyword evidence="3" id="KW-1185">Reference proteome</keyword>
<name>A0A2A5QT35_9EURY</name>
<dbReference type="GO" id="GO:0006281">
    <property type="term" value="P:DNA repair"/>
    <property type="evidence" value="ECO:0007669"/>
    <property type="project" value="TreeGrafter"/>
</dbReference>
<evidence type="ECO:0000313" key="2">
    <source>
        <dbReference type="EMBL" id="PCR90010.1"/>
    </source>
</evidence>
<evidence type="ECO:0000313" key="3">
    <source>
        <dbReference type="Proteomes" id="UP000219689"/>
    </source>
</evidence>
<dbReference type="RefSeq" id="WP_097378954.1">
    <property type="nucleotide sequence ID" value="NZ_NXNI01000001.1"/>
</dbReference>
<dbReference type="Gene3D" id="1.10.150.240">
    <property type="entry name" value="Putative phosphatase, domain 2"/>
    <property type="match status" value="1"/>
</dbReference>
<evidence type="ECO:0000256" key="1">
    <source>
        <dbReference type="ARBA" id="ARBA00007958"/>
    </source>
</evidence>
<dbReference type="NCBIfam" id="TIGR01549">
    <property type="entry name" value="HAD-SF-IA-v1"/>
    <property type="match status" value="1"/>
</dbReference>
<proteinExistence type="inferred from homology"/>
<dbReference type="PANTHER" id="PTHR43434:SF1">
    <property type="entry name" value="PHOSPHOGLYCOLATE PHOSPHATASE"/>
    <property type="match status" value="1"/>
</dbReference>
<keyword evidence="2" id="KW-0378">Hydrolase</keyword>
<dbReference type="InterPro" id="IPR036412">
    <property type="entry name" value="HAD-like_sf"/>
</dbReference>
<dbReference type="InterPro" id="IPR006439">
    <property type="entry name" value="HAD-SF_hydro_IA"/>
</dbReference>
<dbReference type="AlphaFoldDB" id="A0A2A5QT35"/>
<dbReference type="EMBL" id="NXNI01000001">
    <property type="protein sequence ID" value="PCR90010.1"/>
    <property type="molecule type" value="Genomic_DNA"/>
</dbReference>
<protein>
    <submittedName>
        <fullName evidence="2">Hydrolase</fullName>
    </submittedName>
</protein>
<dbReference type="Gene3D" id="3.40.50.1000">
    <property type="entry name" value="HAD superfamily/HAD-like"/>
    <property type="match status" value="1"/>
</dbReference>
<dbReference type="GO" id="GO:0008967">
    <property type="term" value="F:phosphoglycolate phosphatase activity"/>
    <property type="evidence" value="ECO:0007669"/>
    <property type="project" value="TreeGrafter"/>
</dbReference>
<dbReference type="PANTHER" id="PTHR43434">
    <property type="entry name" value="PHOSPHOGLYCOLATE PHOSPHATASE"/>
    <property type="match status" value="1"/>
</dbReference>